<sequence length="571" mass="63406">MRCIFPYVVLLTQPVEKGGYLMGQAGKPQLAQQWLWFLIGLASALWIAQPYSWRQLDHPITLVVATMMVTISESWPIELGRGHISLSSAGYVSALWVAGLTGALAAIVAGMLLSWLVRGVEGLRSLATIALLALTLKIAAPVFHEWPREPVLGVVLFAVVFIAINHLGVNIYYFLREDRVSLADIWLSLGWDGLGWFLGLPLAAIFILLDRAYHAWWVALLGIAVYASVTLLLTFYYQSRTAHVASRRTAAAAESITAAVDKEVLVGRVRDAFQGVLGFTIFVLYLREAGTGLLRRALAVYPDEAMPYPEVFSPASTGLTAWAVATRLPEFIDDSRRLPSANPATEDGHPVRSGFILPLVTDRETVGIIVLGYDYPHGYKATDFETAKVLAHHTAMAYRKWSFQEEALLLARVDPLLPSVYNFRYFREVVAWRMAHWPDRPMALAVLDLDGFKAVNDRYGHLVGDRVLQQFADLIQSTLRERDLFARYGGDEFVVLLDNVEENGAVRAVERMQAVVARHHWEELPQGLGASAGFALWPQDGDTADSLLNTADLRMYGDKEARKQGPMVPFG</sequence>
<dbReference type="SUPFAM" id="SSF55073">
    <property type="entry name" value="Nucleotide cyclase"/>
    <property type="match status" value="1"/>
</dbReference>
<dbReference type="InterPro" id="IPR029016">
    <property type="entry name" value="GAF-like_dom_sf"/>
</dbReference>
<dbReference type="Pfam" id="PF00990">
    <property type="entry name" value="GGDEF"/>
    <property type="match status" value="1"/>
</dbReference>
<proteinExistence type="predicted"/>
<evidence type="ECO:0000256" key="1">
    <source>
        <dbReference type="SAM" id="Phobius"/>
    </source>
</evidence>
<dbReference type="SUPFAM" id="SSF55781">
    <property type="entry name" value="GAF domain-like"/>
    <property type="match status" value="1"/>
</dbReference>
<feature type="transmembrane region" description="Helical" evidence="1">
    <location>
        <begin position="125"/>
        <end position="144"/>
    </location>
</feature>
<evidence type="ECO:0000313" key="3">
    <source>
        <dbReference type="EMBL" id="PSR20920.1"/>
    </source>
</evidence>
<feature type="transmembrane region" description="Helical" evidence="1">
    <location>
        <begin position="150"/>
        <end position="173"/>
    </location>
</feature>
<dbReference type="InterPro" id="IPR050469">
    <property type="entry name" value="Diguanylate_Cyclase"/>
</dbReference>
<feature type="transmembrane region" description="Helical" evidence="1">
    <location>
        <begin position="215"/>
        <end position="237"/>
    </location>
</feature>
<dbReference type="NCBIfam" id="TIGR00254">
    <property type="entry name" value="GGDEF"/>
    <property type="match status" value="1"/>
</dbReference>
<evidence type="ECO:0000259" key="2">
    <source>
        <dbReference type="PROSITE" id="PS50887"/>
    </source>
</evidence>
<organism evidence="3 4">
    <name type="scientific">Sulfobacillus acidophilus</name>
    <dbReference type="NCBI Taxonomy" id="53633"/>
    <lineage>
        <taxon>Bacteria</taxon>
        <taxon>Bacillati</taxon>
        <taxon>Bacillota</taxon>
        <taxon>Clostridia</taxon>
        <taxon>Eubacteriales</taxon>
        <taxon>Clostridiales Family XVII. Incertae Sedis</taxon>
        <taxon>Sulfobacillus</taxon>
    </lineage>
</organism>
<feature type="transmembrane region" description="Helical" evidence="1">
    <location>
        <begin position="89"/>
        <end position="113"/>
    </location>
</feature>
<name>A0A2T2WFC1_9FIRM</name>
<keyword evidence="1" id="KW-1133">Transmembrane helix</keyword>
<dbReference type="SMART" id="SM00065">
    <property type="entry name" value="GAF"/>
    <property type="match status" value="1"/>
</dbReference>
<dbReference type="InterPro" id="IPR000160">
    <property type="entry name" value="GGDEF_dom"/>
</dbReference>
<keyword evidence="1" id="KW-0472">Membrane</keyword>
<comment type="caution">
    <text evidence="3">The sequence shown here is derived from an EMBL/GenBank/DDBJ whole genome shotgun (WGS) entry which is preliminary data.</text>
</comment>
<accession>A0A2T2WFC1</accession>
<dbReference type="PANTHER" id="PTHR45138:SF6">
    <property type="entry name" value="DIGUANYLATE CYCLASE DGCN"/>
    <property type="match status" value="1"/>
</dbReference>
<dbReference type="Gene3D" id="3.30.450.40">
    <property type="match status" value="1"/>
</dbReference>
<feature type="transmembrane region" description="Helical" evidence="1">
    <location>
        <begin position="185"/>
        <end position="209"/>
    </location>
</feature>
<dbReference type="InterPro" id="IPR029787">
    <property type="entry name" value="Nucleotide_cyclase"/>
</dbReference>
<dbReference type="Proteomes" id="UP000241848">
    <property type="component" value="Unassembled WGS sequence"/>
</dbReference>
<gene>
    <name evidence="3" type="ORF">C7B45_12870</name>
</gene>
<protein>
    <recommendedName>
        <fullName evidence="2">GGDEF domain-containing protein</fullName>
    </recommendedName>
</protein>
<feature type="domain" description="GGDEF" evidence="2">
    <location>
        <begin position="440"/>
        <end position="571"/>
    </location>
</feature>
<dbReference type="GO" id="GO:0043709">
    <property type="term" value="P:cell adhesion involved in single-species biofilm formation"/>
    <property type="evidence" value="ECO:0007669"/>
    <property type="project" value="TreeGrafter"/>
</dbReference>
<reference evidence="3 4" key="1">
    <citation type="journal article" date="2014" name="BMC Genomics">
        <title>Comparison of environmental and isolate Sulfobacillus genomes reveals diverse carbon, sulfur, nitrogen, and hydrogen metabolisms.</title>
        <authorList>
            <person name="Justice N.B."/>
            <person name="Norman A."/>
            <person name="Brown C.T."/>
            <person name="Singh A."/>
            <person name="Thomas B.C."/>
            <person name="Banfield J.F."/>
        </authorList>
    </citation>
    <scope>NUCLEOTIDE SEQUENCE [LARGE SCALE GENOMIC DNA]</scope>
    <source>
        <strain evidence="3">AMDSBA3</strain>
    </source>
</reference>
<dbReference type="InterPro" id="IPR003018">
    <property type="entry name" value="GAF"/>
</dbReference>
<dbReference type="PANTHER" id="PTHR45138">
    <property type="entry name" value="REGULATORY COMPONENTS OF SENSORY TRANSDUCTION SYSTEM"/>
    <property type="match status" value="1"/>
</dbReference>
<dbReference type="PROSITE" id="PS50887">
    <property type="entry name" value="GGDEF"/>
    <property type="match status" value="1"/>
</dbReference>
<feature type="transmembrane region" description="Helical" evidence="1">
    <location>
        <begin position="30"/>
        <end position="48"/>
    </location>
</feature>
<dbReference type="InterPro" id="IPR043128">
    <property type="entry name" value="Rev_trsase/Diguanyl_cyclase"/>
</dbReference>
<dbReference type="GO" id="GO:0052621">
    <property type="term" value="F:diguanylate cyclase activity"/>
    <property type="evidence" value="ECO:0007669"/>
    <property type="project" value="TreeGrafter"/>
</dbReference>
<evidence type="ECO:0000313" key="4">
    <source>
        <dbReference type="Proteomes" id="UP000241848"/>
    </source>
</evidence>
<dbReference type="CDD" id="cd01949">
    <property type="entry name" value="GGDEF"/>
    <property type="match status" value="1"/>
</dbReference>
<dbReference type="EMBL" id="PXYV01000047">
    <property type="protein sequence ID" value="PSR20920.1"/>
    <property type="molecule type" value="Genomic_DNA"/>
</dbReference>
<dbReference type="AlphaFoldDB" id="A0A2T2WFC1"/>
<keyword evidence="1" id="KW-0812">Transmembrane</keyword>
<dbReference type="GO" id="GO:0005886">
    <property type="term" value="C:plasma membrane"/>
    <property type="evidence" value="ECO:0007669"/>
    <property type="project" value="TreeGrafter"/>
</dbReference>
<dbReference type="GO" id="GO:1902201">
    <property type="term" value="P:negative regulation of bacterial-type flagellum-dependent cell motility"/>
    <property type="evidence" value="ECO:0007669"/>
    <property type="project" value="TreeGrafter"/>
</dbReference>
<dbReference type="Gene3D" id="3.30.70.270">
    <property type="match status" value="1"/>
</dbReference>
<dbReference type="Pfam" id="PF13185">
    <property type="entry name" value="GAF_2"/>
    <property type="match status" value="1"/>
</dbReference>
<dbReference type="SMART" id="SM00267">
    <property type="entry name" value="GGDEF"/>
    <property type="match status" value="1"/>
</dbReference>